<sequence>MRLEDISQGSKLEGILPGQTIDILNVAWHGSNVLEITFRDEAGHPGQELLYRDSEARISVQA</sequence>
<evidence type="ECO:0000313" key="1">
    <source>
        <dbReference type="EMBL" id="KKK87341.1"/>
    </source>
</evidence>
<gene>
    <name evidence="1" type="ORF">LCGC14_2754240</name>
</gene>
<evidence type="ECO:0008006" key="2">
    <source>
        <dbReference type="Google" id="ProtNLM"/>
    </source>
</evidence>
<name>A0A0F9BSH4_9ZZZZ</name>
<proteinExistence type="predicted"/>
<accession>A0A0F9BSH4</accession>
<feature type="non-terminal residue" evidence="1">
    <location>
        <position position="62"/>
    </location>
</feature>
<protein>
    <recommendedName>
        <fullName evidence="2">ASPIC/UnbV domain-containing protein</fullName>
    </recommendedName>
</protein>
<dbReference type="AlphaFoldDB" id="A0A0F9BSH4"/>
<organism evidence="1">
    <name type="scientific">marine sediment metagenome</name>
    <dbReference type="NCBI Taxonomy" id="412755"/>
    <lineage>
        <taxon>unclassified sequences</taxon>
        <taxon>metagenomes</taxon>
        <taxon>ecological metagenomes</taxon>
    </lineage>
</organism>
<dbReference type="EMBL" id="LAZR01050446">
    <property type="protein sequence ID" value="KKK87341.1"/>
    <property type="molecule type" value="Genomic_DNA"/>
</dbReference>
<reference evidence="1" key="1">
    <citation type="journal article" date="2015" name="Nature">
        <title>Complex archaea that bridge the gap between prokaryotes and eukaryotes.</title>
        <authorList>
            <person name="Spang A."/>
            <person name="Saw J.H."/>
            <person name="Jorgensen S.L."/>
            <person name="Zaremba-Niedzwiedzka K."/>
            <person name="Martijn J."/>
            <person name="Lind A.E."/>
            <person name="van Eijk R."/>
            <person name="Schleper C."/>
            <person name="Guy L."/>
            <person name="Ettema T.J."/>
        </authorList>
    </citation>
    <scope>NUCLEOTIDE SEQUENCE</scope>
</reference>
<comment type="caution">
    <text evidence="1">The sequence shown here is derived from an EMBL/GenBank/DDBJ whole genome shotgun (WGS) entry which is preliminary data.</text>
</comment>